<reference evidence="2" key="1">
    <citation type="journal article" date="2022" name="Mol. Ecol. Resour.">
        <title>The genomes of chicory, endive, great burdock and yacon provide insights into Asteraceae palaeo-polyploidization history and plant inulin production.</title>
        <authorList>
            <person name="Fan W."/>
            <person name="Wang S."/>
            <person name="Wang H."/>
            <person name="Wang A."/>
            <person name="Jiang F."/>
            <person name="Liu H."/>
            <person name="Zhao H."/>
            <person name="Xu D."/>
            <person name="Zhang Y."/>
        </authorList>
    </citation>
    <scope>NUCLEOTIDE SEQUENCE [LARGE SCALE GENOMIC DNA]</scope>
    <source>
        <strain evidence="2">cv. Punajuju</strain>
    </source>
</reference>
<reference evidence="1 2" key="2">
    <citation type="journal article" date="2022" name="Mol. Ecol. Resour.">
        <title>The genomes of chicory, endive, great burdock and yacon provide insights into Asteraceae paleo-polyploidization history and plant inulin production.</title>
        <authorList>
            <person name="Fan W."/>
            <person name="Wang S."/>
            <person name="Wang H."/>
            <person name="Wang A."/>
            <person name="Jiang F."/>
            <person name="Liu H."/>
            <person name="Zhao H."/>
            <person name="Xu D."/>
            <person name="Zhang Y."/>
        </authorList>
    </citation>
    <scope>NUCLEOTIDE SEQUENCE [LARGE SCALE GENOMIC DNA]</scope>
    <source>
        <strain evidence="2">cv. Punajuju</strain>
        <tissue evidence="1">Leaves</tissue>
    </source>
</reference>
<sequence length="152" mass="17618">MCHQYLGVKQKIRVSDSEYNWKDGENHWENFMKYKEVFGDIELESRDTKRFTDVGGDLFPGSSFTYSRNGGDEFFGLGFDGLQNDDADCDSDKEETRVLEEMVQLRVVGKLFLVLQMDCGTKIKEKAKEILKMHSRVWKKSSCIFLGSSMRE</sequence>
<evidence type="ECO:0000313" key="2">
    <source>
        <dbReference type="Proteomes" id="UP001055811"/>
    </source>
</evidence>
<protein>
    <submittedName>
        <fullName evidence="1">Uncharacterized protein</fullName>
    </submittedName>
</protein>
<keyword evidence="2" id="KW-1185">Reference proteome</keyword>
<dbReference type="EMBL" id="CM042012">
    <property type="protein sequence ID" value="KAI3751188.1"/>
    <property type="molecule type" value="Genomic_DNA"/>
</dbReference>
<name>A0ACB9DXX5_CICIN</name>
<accession>A0ACB9DXX5</accession>
<gene>
    <name evidence="1" type="ORF">L2E82_22235</name>
</gene>
<proteinExistence type="predicted"/>
<evidence type="ECO:0000313" key="1">
    <source>
        <dbReference type="EMBL" id="KAI3751188.1"/>
    </source>
</evidence>
<organism evidence="1 2">
    <name type="scientific">Cichorium intybus</name>
    <name type="common">Chicory</name>
    <dbReference type="NCBI Taxonomy" id="13427"/>
    <lineage>
        <taxon>Eukaryota</taxon>
        <taxon>Viridiplantae</taxon>
        <taxon>Streptophyta</taxon>
        <taxon>Embryophyta</taxon>
        <taxon>Tracheophyta</taxon>
        <taxon>Spermatophyta</taxon>
        <taxon>Magnoliopsida</taxon>
        <taxon>eudicotyledons</taxon>
        <taxon>Gunneridae</taxon>
        <taxon>Pentapetalae</taxon>
        <taxon>asterids</taxon>
        <taxon>campanulids</taxon>
        <taxon>Asterales</taxon>
        <taxon>Asteraceae</taxon>
        <taxon>Cichorioideae</taxon>
        <taxon>Cichorieae</taxon>
        <taxon>Cichoriinae</taxon>
        <taxon>Cichorium</taxon>
    </lineage>
</organism>
<dbReference type="Proteomes" id="UP001055811">
    <property type="component" value="Linkage Group LG04"/>
</dbReference>
<comment type="caution">
    <text evidence="1">The sequence shown here is derived from an EMBL/GenBank/DDBJ whole genome shotgun (WGS) entry which is preliminary data.</text>
</comment>